<dbReference type="AlphaFoldDB" id="A0A9Q3D135"/>
<proteinExistence type="predicted"/>
<name>A0A9Q3D135_9BASI</name>
<evidence type="ECO:0000256" key="1">
    <source>
        <dbReference type="SAM" id="MobiDB-lite"/>
    </source>
</evidence>
<sequence length="95" mass="10409">MASLKEYQDYKTYQESFRKMVGTLLSLEKDCPPCISPQVASTMEVSSHCIPCVLIRTSHIISYPKTTPNSTTTILSGGARGMGSGPGSRHKTQER</sequence>
<gene>
    <name evidence="2" type="ORF">O181_034599</name>
</gene>
<feature type="region of interest" description="Disordered" evidence="1">
    <location>
        <begin position="71"/>
        <end position="95"/>
    </location>
</feature>
<dbReference type="EMBL" id="AVOT02012805">
    <property type="protein sequence ID" value="MBW0494884.1"/>
    <property type="molecule type" value="Genomic_DNA"/>
</dbReference>
<comment type="caution">
    <text evidence="2">The sequence shown here is derived from an EMBL/GenBank/DDBJ whole genome shotgun (WGS) entry which is preliminary data.</text>
</comment>
<protein>
    <submittedName>
        <fullName evidence="2">Uncharacterized protein</fullName>
    </submittedName>
</protein>
<dbReference type="Proteomes" id="UP000765509">
    <property type="component" value="Unassembled WGS sequence"/>
</dbReference>
<evidence type="ECO:0000313" key="2">
    <source>
        <dbReference type="EMBL" id="MBW0494884.1"/>
    </source>
</evidence>
<keyword evidence="3" id="KW-1185">Reference proteome</keyword>
<organism evidence="2 3">
    <name type="scientific">Austropuccinia psidii MF-1</name>
    <dbReference type="NCBI Taxonomy" id="1389203"/>
    <lineage>
        <taxon>Eukaryota</taxon>
        <taxon>Fungi</taxon>
        <taxon>Dikarya</taxon>
        <taxon>Basidiomycota</taxon>
        <taxon>Pucciniomycotina</taxon>
        <taxon>Pucciniomycetes</taxon>
        <taxon>Pucciniales</taxon>
        <taxon>Sphaerophragmiaceae</taxon>
        <taxon>Austropuccinia</taxon>
    </lineage>
</organism>
<evidence type="ECO:0000313" key="3">
    <source>
        <dbReference type="Proteomes" id="UP000765509"/>
    </source>
</evidence>
<reference evidence="2" key="1">
    <citation type="submission" date="2021-03" db="EMBL/GenBank/DDBJ databases">
        <title>Draft genome sequence of rust myrtle Austropuccinia psidii MF-1, a brazilian biotype.</title>
        <authorList>
            <person name="Quecine M.C."/>
            <person name="Pachon D.M.R."/>
            <person name="Bonatelli M.L."/>
            <person name="Correr F.H."/>
            <person name="Franceschini L.M."/>
            <person name="Leite T.F."/>
            <person name="Margarido G.R.A."/>
            <person name="Almeida C.A."/>
            <person name="Ferrarezi J.A."/>
            <person name="Labate C.A."/>
        </authorList>
    </citation>
    <scope>NUCLEOTIDE SEQUENCE</scope>
    <source>
        <strain evidence="2">MF-1</strain>
    </source>
</reference>
<accession>A0A9Q3D135</accession>